<evidence type="ECO:0000256" key="5">
    <source>
        <dbReference type="ARBA" id="ARBA00022679"/>
    </source>
</evidence>
<dbReference type="PRINTS" id="PR00344">
    <property type="entry name" value="BCTRLSENSOR"/>
</dbReference>
<keyword evidence="5" id="KW-0808">Transferase</keyword>
<comment type="catalytic activity">
    <reaction evidence="1">
        <text>ATP + protein L-histidine = ADP + protein N-phospho-L-histidine.</text>
        <dbReference type="EC" id="2.7.13.3"/>
    </reaction>
</comment>
<evidence type="ECO:0000256" key="2">
    <source>
        <dbReference type="ARBA" id="ARBA00004370"/>
    </source>
</evidence>
<dbReference type="PROSITE" id="PS50885">
    <property type="entry name" value="HAMP"/>
    <property type="match status" value="1"/>
</dbReference>
<evidence type="ECO:0000256" key="4">
    <source>
        <dbReference type="ARBA" id="ARBA00022553"/>
    </source>
</evidence>
<keyword evidence="10 11" id="KW-0472">Membrane</keyword>
<dbReference type="InterPro" id="IPR003661">
    <property type="entry name" value="HisK_dim/P_dom"/>
</dbReference>
<evidence type="ECO:0000256" key="9">
    <source>
        <dbReference type="ARBA" id="ARBA00023012"/>
    </source>
</evidence>
<evidence type="ECO:0000256" key="11">
    <source>
        <dbReference type="SAM" id="Phobius"/>
    </source>
</evidence>
<dbReference type="InterPro" id="IPR003660">
    <property type="entry name" value="HAMP_dom"/>
</dbReference>
<dbReference type="PANTHER" id="PTHR45436:SF5">
    <property type="entry name" value="SENSOR HISTIDINE KINASE TRCS"/>
    <property type="match status" value="1"/>
</dbReference>
<evidence type="ECO:0000256" key="1">
    <source>
        <dbReference type="ARBA" id="ARBA00000085"/>
    </source>
</evidence>
<feature type="domain" description="HAMP" evidence="13">
    <location>
        <begin position="222"/>
        <end position="275"/>
    </location>
</feature>
<dbReference type="InterPro" id="IPR036890">
    <property type="entry name" value="HATPase_C_sf"/>
</dbReference>
<dbReference type="InterPro" id="IPR036097">
    <property type="entry name" value="HisK_dim/P_sf"/>
</dbReference>
<accession>A0A3P3EK56</accession>
<keyword evidence="6 11" id="KW-0812">Transmembrane</keyword>
<dbReference type="EMBL" id="RQXU01000011">
    <property type="protein sequence ID" value="RRH86774.1"/>
    <property type="molecule type" value="Genomic_DNA"/>
</dbReference>
<dbReference type="SMART" id="SM00388">
    <property type="entry name" value="HisKA"/>
    <property type="match status" value="1"/>
</dbReference>
<dbReference type="EC" id="2.7.13.3" evidence="3"/>
<dbReference type="SUPFAM" id="SSF47384">
    <property type="entry name" value="Homodimeric domain of signal transducing histidine kinase"/>
    <property type="match status" value="1"/>
</dbReference>
<evidence type="ECO:0000256" key="7">
    <source>
        <dbReference type="ARBA" id="ARBA00022777"/>
    </source>
</evidence>
<keyword evidence="4" id="KW-0597">Phosphoprotein</keyword>
<sequence length="486" mass="52926">MWRCIACARSCRPWAPRCRSPMPGDAAMRFSKLHWPRSLGTRLLATYVAGILVCMVVIVVVSAATMLLRGDTLNEGISTHARLIGRQLAFDASGRPSGLDESELPMWLYSGMGKETSVRVLDATGDVVLPAGKNASALLQEGKGFEPRDHTFDAVADRLAVRAATHGLDHEGQRWYVQVAVSQRLIELMDRSVGLPALGQGLLLACLASVLVFAVVMYFTLGRMLRPLRVASESAARITPRTLDARLSVQGLPSEMLPLIEAFNRALDRLESGYIAQQDFLAAAAHELKTPLSLIRGQIELSGGEDAAFNRDALIRDVDQMARHVGQLLHLAEATELCNYEVRLVGAAALVDEVGDYIGRLAARREVYLDLRVAPNAVSWQADRGALFTLLKNLLENAIQHSPPHGVVRLMADARQISVRDEGPGIPARDLPMIFDRFWRGAGRRDEGTGLGLAICQEIALAHGWRLSAHAASPGTEFVIAFAPGR</sequence>
<keyword evidence="9" id="KW-0902">Two-component regulatory system</keyword>
<dbReference type="Gene3D" id="1.10.287.130">
    <property type="match status" value="1"/>
</dbReference>
<dbReference type="AlphaFoldDB" id="A0A3P3EK56"/>
<comment type="subcellular location">
    <subcellularLocation>
        <location evidence="2">Membrane</location>
    </subcellularLocation>
</comment>
<reference evidence="14 15" key="1">
    <citation type="submission" date="2018-11" db="EMBL/GenBank/DDBJ databases">
        <title>The genome of Variovorax sp T529.</title>
        <authorList>
            <person name="Gao J."/>
        </authorList>
    </citation>
    <scope>NUCLEOTIDE SEQUENCE [LARGE SCALE GENOMIC DNA]</scope>
    <source>
        <strain evidence="14 15">T529</strain>
    </source>
</reference>
<dbReference type="InterPro" id="IPR004358">
    <property type="entry name" value="Sig_transdc_His_kin-like_C"/>
</dbReference>
<dbReference type="Pfam" id="PF00672">
    <property type="entry name" value="HAMP"/>
    <property type="match status" value="1"/>
</dbReference>
<feature type="transmembrane region" description="Helical" evidence="11">
    <location>
        <begin position="44"/>
        <end position="68"/>
    </location>
</feature>
<dbReference type="Pfam" id="PF02518">
    <property type="entry name" value="HATPase_c"/>
    <property type="match status" value="1"/>
</dbReference>
<dbReference type="PROSITE" id="PS50109">
    <property type="entry name" value="HIS_KIN"/>
    <property type="match status" value="1"/>
</dbReference>
<dbReference type="GO" id="GO:0016020">
    <property type="term" value="C:membrane"/>
    <property type="evidence" value="ECO:0007669"/>
    <property type="project" value="UniProtKB-SubCell"/>
</dbReference>
<protein>
    <recommendedName>
        <fullName evidence="3">histidine kinase</fullName>
        <ecNumber evidence="3">2.7.13.3</ecNumber>
    </recommendedName>
</protein>
<dbReference type="CDD" id="cd00082">
    <property type="entry name" value="HisKA"/>
    <property type="match status" value="1"/>
</dbReference>
<dbReference type="Gene3D" id="3.30.565.10">
    <property type="entry name" value="Histidine kinase-like ATPase, C-terminal domain"/>
    <property type="match status" value="1"/>
</dbReference>
<evidence type="ECO:0000259" key="12">
    <source>
        <dbReference type="PROSITE" id="PS50109"/>
    </source>
</evidence>
<dbReference type="SUPFAM" id="SSF55874">
    <property type="entry name" value="ATPase domain of HSP90 chaperone/DNA topoisomerase II/histidine kinase"/>
    <property type="match status" value="1"/>
</dbReference>
<dbReference type="Pfam" id="PF00512">
    <property type="entry name" value="HisKA"/>
    <property type="match status" value="1"/>
</dbReference>
<comment type="caution">
    <text evidence="14">The sequence shown here is derived from an EMBL/GenBank/DDBJ whole genome shotgun (WGS) entry which is preliminary data.</text>
</comment>
<keyword evidence="8 11" id="KW-1133">Transmembrane helix</keyword>
<dbReference type="GO" id="GO:0000155">
    <property type="term" value="F:phosphorelay sensor kinase activity"/>
    <property type="evidence" value="ECO:0007669"/>
    <property type="project" value="InterPro"/>
</dbReference>
<dbReference type="SMART" id="SM00304">
    <property type="entry name" value="HAMP"/>
    <property type="match status" value="1"/>
</dbReference>
<evidence type="ECO:0000313" key="14">
    <source>
        <dbReference type="EMBL" id="RRH86774.1"/>
    </source>
</evidence>
<dbReference type="Proteomes" id="UP000271590">
    <property type="component" value="Unassembled WGS sequence"/>
</dbReference>
<dbReference type="InterPro" id="IPR050428">
    <property type="entry name" value="TCS_sensor_his_kinase"/>
</dbReference>
<evidence type="ECO:0000259" key="13">
    <source>
        <dbReference type="PROSITE" id="PS50885"/>
    </source>
</evidence>
<name>A0A3P3EK56_9BURK</name>
<evidence type="ECO:0000256" key="6">
    <source>
        <dbReference type="ARBA" id="ARBA00022692"/>
    </source>
</evidence>
<evidence type="ECO:0000256" key="8">
    <source>
        <dbReference type="ARBA" id="ARBA00022989"/>
    </source>
</evidence>
<dbReference type="PANTHER" id="PTHR45436">
    <property type="entry name" value="SENSOR HISTIDINE KINASE YKOH"/>
    <property type="match status" value="1"/>
</dbReference>
<dbReference type="SMART" id="SM00387">
    <property type="entry name" value="HATPase_c"/>
    <property type="match status" value="1"/>
</dbReference>
<evidence type="ECO:0000256" key="3">
    <source>
        <dbReference type="ARBA" id="ARBA00012438"/>
    </source>
</evidence>
<feature type="transmembrane region" description="Helical" evidence="11">
    <location>
        <begin position="197"/>
        <end position="219"/>
    </location>
</feature>
<evidence type="ECO:0000256" key="10">
    <source>
        <dbReference type="ARBA" id="ARBA00023136"/>
    </source>
</evidence>
<keyword evidence="7" id="KW-0418">Kinase</keyword>
<dbReference type="InterPro" id="IPR005467">
    <property type="entry name" value="His_kinase_dom"/>
</dbReference>
<organism evidence="14 15">
    <name type="scientific">Variovorax beijingensis</name>
    <dbReference type="NCBI Taxonomy" id="2496117"/>
    <lineage>
        <taxon>Bacteria</taxon>
        <taxon>Pseudomonadati</taxon>
        <taxon>Pseudomonadota</taxon>
        <taxon>Betaproteobacteria</taxon>
        <taxon>Burkholderiales</taxon>
        <taxon>Comamonadaceae</taxon>
        <taxon>Variovorax</taxon>
    </lineage>
</organism>
<feature type="domain" description="Histidine kinase" evidence="12">
    <location>
        <begin position="283"/>
        <end position="486"/>
    </location>
</feature>
<dbReference type="InterPro" id="IPR003594">
    <property type="entry name" value="HATPase_dom"/>
</dbReference>
<gene>
    <name evidence="14" type="ORF">EH244_19390</name>
</gene>
<evidence type="ECO:0000313" key="15">
    <source>
        <dbReference type="Proteomes" id="UP000271590"/>
    </source>
</evidence>
<proteinExistence type="predicted"/>